<sequence length="205" mass="23863">MEFIVNLFKEGYYEGVLIIIFFSIVANFAKFIDFYDFNRKRRIKDLYEAVNSPKVGQQLKSQLEHEIEVEHFKIIYKVRVNKELLDAIFVLHNRIGKSLSFRHLVRAASFNPCILGIEEPSYRIKLSFFDKVVAKYNLVVGLFLLLFSFLLIGYFWVNYTTELNWGNLINGIACIVIGCFMVREGLPLKSVSFVNEALDELDHNS</sequence>
<evidence type="ECO:0000256" key="1">
    <source>
        <dbReference type="SAM" id="Phobius"/>
    </source>
</evidence>
<evidence type="ECO:0000313" key="3">
    <source>
        <dbReference type="Proteomes" id="UP000093523"/>
    </source>
</evidence>
<reference evidence="2 3" key="1">
    <citation type="submission" date="2016-06" db="EMBL/GenBank/DDBJ databases">
        <authorList>
            <person name="Kjaerup R.B."/>
            <person name="Dalgaard T.S."/>
            <person name="Juul-Madsen H.R."/>
        </authorList>
    </citation>
    <scope>NUCLEOTIDE SEQUENCE [LARGE SCALE GENOMIC DNA]</scope>
    <source>
        <strain evidence="2 3">1S159</strain>
    </source>
</reference>
<proteinExistence type="predicted"/>
<dbReference type="AlphaFoldDB" id="A0A1B9NTC5"/>
<name>A0A1B9NTC5_ALILO</name>
<feature type="transmembrane region" description="Helical" evidence="1">
    <location>
        <begin position="12"/>
        <end position="32"/>
    </location>
</feature>
<dbReference type="RefSeq" id="WP_065612299.1">
    <property type="nucleotide sequence ID" value="NZ_CAWMPN010000066.1"/>
</dbReference>
<keyword evidence="1" id="KW-0812">Transmembrane</keyword>
<keyword evidence="1" id="KW-1133">Transmembrane helix</keyword>
<gene>
    <name evidence="2" type="ORF">A6E04_20840</name>
</gene>
<accession>A0A1B9NTC5</accession>
<dbReference type="EMBL" id="MAJU01000066">
    <property type="protein sequence ID" value="OCH14593.1"/>
    <property type="molecule type" value="Genomic_DNA"/>
</dbReference>
<protein>
    <submittedName>
        <fullName evidence="2">Uncharacterized protein</fullName>
    </submittedName>
</protein>
<comment type="caution">
    <text evidence="2">The sequence shown here is derived from an EMBL/GenBank/DDBJ whole genome shotgun (WGS) entry which is preliminary data.</text>
</comment>
<organism evidence="2 3">
    <name type="scientific">Aliivibrio logei</name>
    <name type="common">Vibrio logei</name>
    <dbReference type="NCBI Taxonomy" id="688"/>
    <lineage>
        <taxon>Bacteria</taxon>
        <taxon>Pseudomonadati</taxon>
        <taxon>Pseudomonadota</taxon>
        <taxon>Gammaproteobacteria</taxon>
        <taxon>Vibrionales</taxon>
        <taxon>Vibrionaceae</taxon>
        <taxon>Aliivibrio</taxon>
    </lineage>
</organism>
<dbReference type="Proteomes" id="UP000093523">
    <property type="component" value="Unassembled WGS sequence"/>
</dbReference>
<dbReference type="OrthoDB" id="5865414at2"/>
<feature type="transmembrane region" description="Helical" evidence="1">
    <location>
        <begin position="163"/>
        <end position="182"/>
    </location>
</feature>
<feature type="transmembrane region" description="Helical" evidence="1">
    <location>
        <begin position="136"/>
        <end position="157"/>
    </location>
</feature>
<evidence type="ECO:0000313" key="2">
    <source>
        <dbReference type="EMBL" id="OCH14593.1"/>
    </source>
</evidence>
<keyword evidence="1" id="KW-0472">Membrane</keyword>